<dbReference type="GeneID" id="100559590"/>
<proteinExistence type="inferred from homology"/>
<accession>G1KKX0</accession>
<feature type="domain" description="ABC1 atypical kinase-like" evidence="2">
    <location>
        <begin position="367"/>
        <end position="585"/>
    </location>
</feature>
<evidence type="ECO:0000259" key="2">
    <source>
        <dbReference type="Pfam" id="PF03109"/>
    </source>
</evidence>
<dbReference type="HOGENOM" id="CLU_006533_6_1_1"/>
<dbReference type="CDD" id="cd13971">
    <property type="entry name" value="ADCK2-like"/>
    <property type="match status" value="1"/>
</dbReference>
<dbReference type="InterPro" id="IPR004147">
    <property type="entry name" value="ABC1_dom"/>
</dbReference>
<reference evidence="3" key="3">
    <citation type="submission" date="2025-09" db="UniProtKB">
        <authorList>
            <consortium name="Ensembl"/>
        </authorList>
    </citation>
    <scope>IDENTIFICATION</scope>
</reference>
<dbReference type="SUPFAM" id="SSF56112">
    <property type="entry name" value="Protein kinase-like (PK-like)"/>
    <property type="match status" value="1"/>
</dbReference>
<sequence length="685" mass="78258">MPHNFLGLNYLLHFYPAFLCPRGDSRWPPCVETLHVSSRVHILKCFFHSIFRWHLLYPDTMASCYSCTARVFLSKVRWLPLRKSLCYLRNWGRRSVGASSSIEIRRRFRGKGLIQITLLCWGIGGSFQGAKCDSISGLHPQRTLHILPDNTAFVRRVGLVFSLVIRACILLLKFGPFLWLYPFTYISPSFASLWIHLLLKATESSGPTFIKLGQWASTRRDLFSEEFCLKFSKLHIKVVPHSWDYTKRSLTREFGEVWEKVFTFESQEPVGSGCVAQVYKAYVDISAFGEPATKDLSKSSALESWQVLGFKGFFEWLWKRKHEDIPEGYGDRWLHHKDGIPGSVNWSSVSGYPNAPSSPKRDRLLPVAIKVLHPGLVRQVQMDLFLMKMSSRFVELLPGVKWLSLTEIVEEFEKLMIQQIDLRYEARNLERFHFNFRDVDYVKFPKPLHPFVTRNILVETFEESKPISHYLHTEATMEFRRKLAKMGMDMLLKMVFVDNFVHADLHPGNVLVQGAELFSDHLEDQTVIVDLLDTLILEVQPSPSPLRLVLLDAGIVAELQVADLENFRAVFTAVVLGQGERVAELILHHARANQCKNVEKFKADMAQLVKEARSNTIALGKLQVASLLSSVFKLLMTHQVKLESNFASVVFAIMVLEGLGRSLDPELDILKAAKPLLIKPSSSLL</sequence>
<dbReference type="KEGG" id="acs:100559590"/>
<comment type="similarity">
    <text evidence="1">Belongs to the protein kinase superfamily. ADCK protein kinase family.</text>
</comment>
<dbReference type="PANTHER" id="PTHR45890">
    <property type="entry name" value="AARF DOMAIN CONTAINING KINASE 2 (PREDICTED)"/>
    <property type="match status" value="1"/>
</dbReference>
<dbReference type="PANTHER" id="PTHR45890:SF1">
    <property type="entry name" value="AARF DOMAIN CONTAINING KINASE 2"/>
    <property type="match status" value="1"/>
</dbReference>
<dbReference type="AlphaFoldDB" id="G1KKX0"/>
<dbReference type="Bgee" id="ENSACAG00000011163">
    <property type="expression patterns" value="Expressed in hindlimb bud and 12 other cell types or tissues"/>
</dbReference>
<protein>
    <submittedName>
        <fullName evidence="3">AarF domain containing kinase 2</fullName>
    </submittedName>
</protein>
<name>G1KKX0_ANOCA</name>
<dbReference type="InterPro" id="IPR044095">
    <property type="entry name" value="ADCK2_dom"/>
</dbReference>
<dbReference type="STRING" id="28377.ENSACAP00000010935"/>
<dbReference type="Pfam" id="PF03109">
    <property type="entry name" value="ABC1"/>
    <property type="match status" value="1"/>
</dbReference>
<evidence type="ECO:0000313" key="3">
    <source>
        <dbReference type="Ensembl" id="ENSACAP00000010935.3"/>
    </source>
</evidence>
<dbReference type="CTD" id="90956"/>
<gene>
    <name evidence="3" type="primary">ADCK2</name>
</gene>
<reference evidence="3" key="2">
    <citation type="submission" date="2025-08" db="UniProtKB">
        <authorList>
            <consortium name="Ensembl"/>
        </authorList>
    </citation>
    <scope>IDENTIFICATION</scope>
</reference>
<dbReference type="InParanoid" id="G1KKX0"/>
<keyword evidence="4" id="KW-1185">Reference proteome</keyword>
<dbReference type="Proteomes" id="UP000001646">
    <property type="component" value="Chromosome 5"/>
</dbReference>
<evidence type="ECO:0000256" key="1">
    <source>
        <dbReference type="ARBA" id="ARBA00009670"/>
    </source>
</evidence>
<evidence type="ECO:0000313" key="4">
    <source>
        <dbReference type="Proteomes" id="UP000001646"/>
    </source>
</evidence>
<organism evidence="3 4">
    <name type="scientific">Anolis carolinensis</name>
    <name type="common">Green anole</name>
    <name type="synonym">American chameleon</name>
    <dbReference type="NCBI Taxonomy" id="28377"/>
    <lineage>
        <taxon>Eukaryota</taxon>
        <taxon>Metazoa</taxon>
        <taxon>Chordata</taxon>
        <taxon>Craniata</taxon>
        <taxon>Vertebrata</taxon>
        <taxon>Euteleostomi</taxon>
        <taxon>Lepidosauria</taxon>
        <taxon>Squamata</taxon>
        <taxon>Bifurcata</taxon>
        <taxon>Unidentata</taxon>
        <taxon>Episquamata</taxon>
        <taxon>Toxicofera</taxon>
        <taxon>Iguania</taxon>
        <taxon>Dactyloidae</taxon>
        <taxon>Anolis</taxon>
    </lineage>
</organism>
<dbReference type="GeneTree" id="ENSGT00390000001536"/>
<reference evidence="3 4" key="1">
    <citation type="submission" date="2009-12" db="EMBL/GenBank/DDBJ databases">
        <title>The Genome Sequence of Anolis carolinensis (Green Anole Lizard).</title>
        <authorList>
            <consortium name="The Genome Sequencing Platform"/>
            <person name="Di Palma F."/>
            <person name="Alfoldi J."/>
            <person name="Heiman D."/>
            <person name="Young S."/>
            <person name="Grabherr M."/>
            <person name="Johnson J."/>
            <person name="Lander E.S."/>
            <person name="Lindblad-Toh K."/>
        </authorList>
    </citation>
    <scope>NUCLEOTIDE SEQUENCE [LARGE SCALE GENOMIC DNA]</scope>
    <source>
        <strain evidence="3 4">JBL SC #1</strain>
    </source>
</reference>
<dbReference type="FunCoup" id="G1KKX0">
    <property type="interactions" value="60"/>
</dbReference>
<dbReference type="GO" id="GO:0010795">
    <property type="term" value="P:regulation of ubiquinone biosynthetic process"/>
    <property type="evidence" value="ECO:0007669"/>
    <property type="project" value="Ensembl"/>
</dbReference>
<dbReference type="InterPro" id="IPR052402">
    <property type="entry name" value="ADCK_kinase"/>
</dbReference>
<dbReference type="OrthoDB" id="427480at2759"/>
<dbReference type="Ensembl" id="ENSACAT00000011163.3">
    <property type="protein sequence ID" value="ENSACAP00000010935.3"/>
    <property type="gene ID" value="ENSACAG00000011163.4"/>
</dbReference>
<dbReference type="InterPro" id="IPR011009">
    <property type="entry name" value="Kinase-like_dom_sf"/>
</dbReference>
<dbReference type="eggNOG" id="KOG1236">
    <property type="taxonomic scope" value="Eukaryota"/>
</dbReference>
<dbReference type="GO" id="GO:0005739">
    <property type="term" value="C:mitochondrion"/>
    <property type="evidence" value="ECO:0000318"/>
    <property type="project" value="GO_Central"/>
</dbReference>